<dbReference type="SMART" id="SM00710">
    <property type="entry name" value="PbH1"/>
    <property type="match status" value="6"/>
</dbReference>
<reference evidence="2 3" key="1">
    <citation type="journal article" date="2018" name="ISME J.">
        <title>A methanotrophic archaeon couples anaerobic oxidation of methane to Fe(III) reduction.</title>
        <authorList>
            <person name="Cai C."/>
            <person name="Leu A.O."/>
            <person name="Xie G.J."/>
            <person name="Guo J."/>
            <person name="Feng Y."/>
            <person name="Zhao J.X."/>
            <person name="Tyson G.W."/>
            <person name="Yuan Z."/>
            <person name="Hu S."/>
        </authorList>
    </citation>
    <scope>NUCLEOTIDE SEQUENCE [LARGE SCALE GENOMIC DNA]</scope>
    <source>
        <strain evidence="2">FeB_12</strain>
    </source>
</reference>
<evidence type="ECO:0000313" key="3">
    <source>
        <dbReference type="Proteomes" id="UP000250918"/>
    </source>
</evidence>
<evidence type="ECO:0000313" key="2">
    <source>
        <dbReference type="EMBL" id="PWB74591.1"/>
    </source>
</evidence>
<dbReference type="InterPro" id="IPR011050">
    <property type="entry name" value="Pectin_lyase_fold/virulence"/>
</dbReference>
<sequence length="435" mass="46632">MPKGTLPGGLEQRLLKIVATGSACVSGPPGLDFGMNYRSLLVIACGLTVAAPSAFAARIRVDRGSDLQGVLNYAKNGDTLMLGAKTFEAKPVQFIDPLCGNCGDAKTDVKASYGFLIKGKSLTVIGSDHTTTRLVTNAGYGLFIDGCPDLEIQNLTVTGGKRDLDGNATDAAIVVRNSRVRIHQVDCRDNTHRQDSVIVGIGGIFGREGADLCITDCRIVNNGWDGVALYRGAIAVVTDCLIKDGRGAGIGVTWDGSCTCYRNEITGYWKGIGAFGTSWVIARNNLVHDNLGWGMVATGQSFMDITNNVVYHNGNCGVAPWSTEARGRIINNIITENGWRDQWVCPCVGVWNYGDWAKWRFSNNIVWNNKAGQYEGIWDQTDINGNLNKDPMFIGAGNYELQTGSPAIHAGDSATYNIDGTISHIGLTGGPQAKK</sequence>
<dbReference type="Gene3D" id="2.160.20.10">
    <property type="entry name" value="Single-stranded right-handed beta-helix, Pectin lyase-like"/>
    <property type="match status" value="1"/>
</dbReference>
<dbReference type="AlphaFoldDB" id="A0A855X4A9"/>
<dbReference type="EMBL" id="PQAP01000027">
    <property type="protein sequence ID" value="PWB74591.1"/>
    <property type="molecule type" value="Genomic_DNA"/>
</dbReference>
<accession>A0A855X4A9</accession>
<dbReference type="Pfam" id="PF13229">
    <property type="entry name" value="Beta_helix"/>
    <property type="match status" value="1"/>
</dbReference>
<comment type="caution">
    <text evidence="2">The sequence shown here is derived from an EMBL/GenBank/DDBJ whole genome shotgun (WGS) entry which is preliminary data.</text>
</comment>
<dbReference type="InterPro" id="IPR039448">
    <property type="entry name" value="Beta_helix"/>
</dbReference>
<feature type="domain" description="Right handed beta helix" evidence="1">
    <location>
        <begin position="203"/>
        <end position="364"/>
    </location>
</feature>
<dbReference type="Proteomes" id="UP000250918">
    <property type="component" value="Unassembled WGS sequence"/>
</dbReference>
<dbReference type="InterPro" id="IPR006626">
    <property type="entry name" value="PbH1"/>
</dbReference>
<evidence type="ECO:0000259" key="1">
    <source>
        <dbReference type="Pfam" id="PF13229"/>
    </source>
</evidence>
<organism evidence="2 3">
    <name type="scientific">candidate division GN15 bacterium</name>
    <dbReference type="NCBI Taxonomy" id="2072418"/>
    <lineage>
        <taxon>Bacteria</taxon>
        <taxon>candidate division GN15</taxon>
    </lineage>
</organism>
<name>A0A855X4A9_9BACT</name>
<dbReference type="InterPro" id="IPR012334">
    <property type="entry name" value="Pectin_lyas_fold"/>
</dbReference>
<dbReference type="SUPFAM" id="SSF51126">
    <property type="entry name" value="Pectin lyase-like"/>
    <property type="match status" value="1"/>
</dbReference>
<gene>
    <name evidence="2" type="ORF">C3F09_03755</name>
</gene>
<protein>
    <recommendedName>
        <fullName evidence="1">Right handed beta helix domain-containing protein</fullName>
    </recommendedName>
</protein>
<proteinExistence type="predicted"/>